<dbReference type="Proteomes" id="UP000320176">
    <property type="component" value="Unassembled WGS sequence"/>
</dbReference>
<dbReference type="PANTHER" id="PTHR13318:SF247">
    <property type="entry name" value="GH16156P"/>
    <property type="match status" value="1"/>
</dbReference>
<evidence type="ECO:0008006" key="3">
    <source>
        <dbReference type="Google" id="ProtNLM"/>
    </source>
</evidence>
<dbReference type="GO" id="GO:0019005">
    <property type="term" value="C:SCF ubiquitin ligase complex"/>
    <property type="evidence" value="ECO:0007669"/>
    <property type="project" value="TreeGrafter"/>
</dbReference>
<dbReference type="EMBL" id="SJPN01000008">
    <property type="protein sequence ID" value="TWT93807.1"/>
    <property type="molecule type" value="Genomic_DNA"/>
</dbReference>
<evidence type="ECO:0000313" key="1">
    <source>
        <dbReference type="EMBL" id="TWT93807.1"/>
    </source>
</evidence>
<proteinExistence type="predicted"/>
<dbReference type="Gene3D" id="3.80.10.10">
    <property type="entry name" value="Ribonuclease Inhibitor"/>
    <property type="match status" value="3"/>
</dbReference>
<keyword evidence="2" id="KW-1185">Reference proteome</keyword>
<evidence type="ECO:0000313" key="2">
    <source>
        <dbReference type="Proteomes" id="UP000320176"/>
    </source>
</evidence>
<sequence length="630" mass="69551">MICGRNGIRRQFLTFFNNQVVITPVNPLNFFLRSGVRAAISMHSSAGHLSSGKWQTLPIGVRSGRQEKVEMSVVRRRIAVPRDRYRSLVPLFFVLVLMSGCGVETPTQNRYVTDDVIAQLSELGRLHELPGAMSQVPKSINGSPTRATKDSEIISIELYNAPVTGDAVETLVKLPQLQQMHFHADQVNDDVFQAMLRNGCVHKWYASISGHAARANMGEAVDDDSKIVELKFNRSVVSPKSLEMAIAQLPSLQRVDLSEFILDEHCVATLLPMGKLHVARRGRGFARAFNANGQQATSDTEITHLSLKTVHGDYQLSSTVLPQLKSLPNLKTLNLNLTDHILSVLGKEEMLHLLPGASNEAGERPESDDEINSLALETSTRGDVLRDLKWVTQLPMLRQLNLSACLVDNTSLALLNGNTQLTHLTLGPGINDIGLSLIGELPSLQSLCLDHTRVTVDGLSRLDRFEQLVEFELFNDNLTKEHMAQIAKLAKLDIVTLEVTAINDHVVSSLVEQGKLHGLKSHFRGNRRQLASSSEQLASQDTAITRIDLSGCPISGGVLSCFHSLPQLCDVSLRGTFACDDVVLPLCEVPSELNLDHLDQLDVRNTDLTEVALRRLRDCFPNCEFVSEVR</sequence>
<dbReference type="PANTHER" id="PTHR13318">
    <property type="entry name" value="PARTNER OF PAIRED, ISOFORM B-RELATED"/>
    <property type="match status" value="1"/>
</dbReference>
<reference evidence="1 2" key="1">
    <citation type="submission" date="2019-02" db="EMBL/GenBank/DDBJ databases">
        <title>Deep-cultivation of Planctomycetes and their phenomic and genomic characterization uncovers novel biology.</title>
        <authorList>
            <person name="Wiegand S."/>
            <person name="Jogler M."/>
            <person name="Boedeker C."/>
            <person name="Pinto D."/>
            <person name="Vollmers J."/>
            <person name="Rivas-Marin E."/>
            <person name="Kohn T."/>
            <person name="Peeters S.H."/>
            <person name="Heuer A."/>
            <person name="Rast P."/>
            <person name="Oberbeckmann S."/>
            <person name="Bunk B."/>
            <person name="Jeske O."/>
            <person name="Meyerdierks A."/>
            <person name="Storesund J.E."/>
            <person name="Kallscheuer N."/>
            <person name="Luecker S."/>
            <person name="Lage O.M."/>
            <person name="Pohl T."/>
            <person name="Merkel B.J."/>
            <person name="Hornburger P."/>
            <person name="Mueller R.-W."/>
            <person name="Bruemmer F."/>
            <person name="Labrenz M."/>
            <person name="Spormann A.M."/>
            <person name="Op Den Camp H."/>
            <person name="Overmann J."/>
            <person name="Amann R."/>
            <person name="Jetten M.S.M."/>
            <person name="Mascher T."/>
            <person name="Medema M.H."/>
            <person name="Devos D.P."/>
            <person name="Kaster A.-K."/>
            <person name="Ovreas L."/>
            <person name="Rohde M."/>
            <person name="Galperin M.Y."/>
            <person name="Jogler C."/>
        </authorList>
    </citation>
    <scope>NUCLEOTIDE SEQUENCE [LARGE SCALE GENOMIC DNA]</scope>
    <source>
        <strain evidence="1 2">Pla52n</strain>
    </source>
</reference>
<accession>A0A5C6A394</accession>
<dbReference type="InterPro" id="IPR032675">
    <property type="entry name" value="LRR_dom_sf"/>
</dbReference>
<name>A0A5C6A394_9BACT</name>
<protein>
    <recommendedName>
        <fullName evidence="3">Leucine Rich repeats (2 copies)</fullName>
    </recommendedName>
</protein>
<organism evidence="1 2">
    <name type="scientific">Stieleria varia</name>
    <dbReference type="NCBI Taxonomy" id="2528005"/>
    <lineage>
        <taxon>Bacteria</taxon>
        <taxon>Pseudomonadati</taxon>
        <taxon>Planctomycetota</taxon>
        <taxon>Planctomycetia</taxon>
        <taxon>Pirellulales</taxon>
        <taxon>Pirellulaceae</taxon>
        <taxon>Stieleria</taxon>
    </lineage>
</organism>
<dbReference type="SUPFAM" id="SSF52047">
    <property type="entry name" value="RNI-like"/>
    <property type="match status" value="1"/>
</dbReference>
<dbReference type="GO" id="GO:0031146">
    <property type="term" value="P:SCF-dependent proteasomal ubiquitin-dependent protein catabolic process"/>
    <property type="evidence" value="ECO:0007669"/>
    <property type="project" value="TreeGrafter"/>
</dbReference>
<dbReference type="AlphaFoldDB" id="A0A5C6A394"/>
<comment type="caution">
    <text evidence="1">The sequence shown here is derived from an EMBL/GenBank/DDBJ whole genome shotgun (WGS) entry which is preliminary data.</text>
</comment>
<gene>
    <name evidence="1" type="ORF">Pla52n_56350</name>
</gene>